<dbReference type="InterPro" id="IPR052211">
    <property type="entry name" value="Cpx_auxiliary_protein"/>
</dbReference>
<evidence type="ECO:0000256" key="2">
    <source>
        <dbReference type="ARBA" id="ARBA00008441"/>
    </source>
</evidence>
<evidence type="ECO:0000256" key="1">
    <source>
        <dbReference type="ARBA" id="ARBA00004418"/>
    </source>
</evidence>
<dbReference type="Gene3D" id="1.20.120.1490">
    <property type="match status" value="1"/>
</dbReference>
<dbReference type="Proteomes" id="UP000031586">
    <property type="component" value="Unassembled WGS sequence"/>
</dbReference>
<proteinExistence type="inferred from homology"/>
<dbReference type="PANTHER" id="PTHR38102">
    <property type="entry name" value="PERIPLASMIC CHAPERONE SPY"/>
    <property type="match status" value="1"/>
</dbReference>
<dbReference type="Pfam" id="PF07813">
    <property type="entry name" value="LTXXQ"/>
    <property type="match status" value="1"/>
</dbReference>
<evidence type="ECO:0008006" key="8">
    <source>
        <dbReference type="Google" id="ProtNLM"/>
    </source>
</evidence>
<dbReference type="InterPro" id="IPR012899">
    <property type="entry name" value="LTXXQ"/>
</dbReference>
<comment type="caution">
    <text evidence="6">The sequence shown here is derived from an EMBL/GenBank/DDBJ whole genome shotgun (WGS) entry which is preliminary data.</text>
</comment>
<comment type="subcellular location">
    <subcellularLocation>
        <location evidence="1">Periplasm</location>
    </subcellularLocation>
</comment>
<feature type="chain" id="PRO_5002141867" description="LTXXQ motif family protein" evidence="5">
    <location>
        <begin position="20"/>
        <end position="143"/>
    </location>
</feature>
<sequence>MKRYLLSTILLLSSANVFAEAAPTQPAAPKPFGLESITADQQAKIEEIQINLSSKLAGQQDPKAVQESAKQFEKLVKASSFDEAKAKQLIQQAHAKQLDTQLAQLKAQHDIYNVLTAEQKSTLEKRQQEQLKKLEAMKQQQAQ</sequence>
<dbReference type="GO" id="GO:0030288">
    <property type="term" value="C:outer membrane-bounded periplasmic space"/>
    <property type="evidence" value="ECO:0007669"/>
    <property type="project" value="TreeGrafter"/>
</dbReference>
<protein>
    <recommendedName>
        <fullName evidence="8">LTXXQ motif family protein</fullName>
    </recommendedName>
</protein>
<evidence type="ECO:0000256" key="5">
    <source>
        <dbReference type="SAM" id="SignalP"/>
    </source>
</evidence>
<dbReference type="PATRIC" id="fig|1229493.5.peg.639"/>
<comment type="similarity">
    <text evidence="2">Belongs to the CpxP/Spy family.</text>
</comment>
<accession>A0A0C1WBD8</accession>
<evidence type="ECO:0000256" key="3">
    <source>
        <dbReference type="ARBA" id="ARBA00022729"/>
    </source>
</evidence>
<reference evidence="6 7" key="1">
    <citation type="submission" date="2014-07" db="EMBL/GenBank/DDBJ databases">
        <title>Unique and conserved regions in Vibrio harveyi and related species in comparison with the shrimp pathogen Vibrio harveyi CAIM 1792.</title>
        <authorList>
            <person name="Espinoza-Valles I."/>
            <person name="Vora G."/>
            <person name="Leekitcharoenphon P."/>
            <person name="Ussery D."/>
            <person name="Hoj L."/>
            <person name="Gomez-Gil B."/>
        </authorList>
    </citation>
    <scope>NUCLEOTIDE SEQUENCE [LARGE SCALE GENOMIC DNA]</scope>
    <source>
        <strain evidence="7">CAIM 1854 / LMG 25443</strain>
    </source>
</reference>
<dbReference type="RefSeq" id="WP_009706585.1">
    <property type="nucleotide sequence ID" value="NZ_BAOH01000024.1"/>
</dbReference>
<keyword evidence="4" id="KW-0574">Periplasm</keyword>
<feature type="signal peptide" evidence="5">
    <location>
        <begin position="1"/>
        <end position="19"/>
    </location>
</feature>
<dbReference type="PANTHER" id="PTHR38102:SF1">
    <property type="entry name" value="PERIPLASMIC CHAPERONE SPY"/>
    <property type="match status" value="1"/>
</dbReference>
<keyword evidence="3 5" id="KW-0732">Signal</keyword>
<evidence type="ECO:0000313" key="6">
    <source>
        <dbReference type="EMBL" id="KIF53642.1"/>
    </source>
</evidence>
<organism evidence="6 7">
    <name type="scientific">Vibrio owensii CAIM 1854 = LMG 25443</name>
    <dbReference type="NCBI Taxonomy" id="1229493"/>
    <lineage>
        <taxon>Bacteria</taxon>
        <taxon>Pseudomonadati</taxon>
        <taxon>Pseudomonadota</taxon>
        <taxon>Gammaproteobacteria</taxon>
        <taxon>Vibrionales</taxon>
        <taxon>Vibrionaceae</taxon>
        <taxon>Vibrio</taxon>
    </lineage>
</organism>
<name>A0A0C1WBD8_9VIBR</name>
<evidence type="ECO:0000313" key="7">
    <source>
        <dbReference type="Proteomes" id="UP000031586"/>
    </source>
</evidence>
<gene>
    <name evidence="6" type="ORF">H735_07755</name>
</gene>
<dbReference type="AlphaFoldDB" id="A0A0C1WBD8"/>
<dbReference type="EMBL" id="JPRD01000013">
    <property type="protein sequence ID" value="KIF53642.1"/>
    <property type="molecule type" value="Genomic_DNA"/>
</dbReference>
<evidence type="ECO:0000256" key="4">
    <source>
        <dbReference type="ARBA" id="ARBA00022764"/>
    </source>
</evidence>
<dbReference type="GO" id="GO:0051082">
    <property type="term" value="F:unfolded protein binding"/>
    <property type="evidence" value="ECO:0007669"/>
    <property type="project" value="TreeGrafter"/>
</dbReference>